<dbReference type="RefSeq" id="WP_379231370.1">
    <property type="nucleotide sequence ID" value="NZ_JBHSTE010000001.1"/>
</dbReference>
<evidence type="ECO:0000313" key="2">
    <source>
        <dbReference type="Proteomes" id="UP001596233"/>
    </source>
</evidence>
<protein>
    <submittedName>
        <fullName evidence="1">Uncharacterized protein</fullName>
    </submittedName>
</protein>
<accession>A0ABW1V209</accession>
<comment type="caution">
    <text evidence="1">The sequence shown here is derived from an EMBL/GenBank/DDBJ whole genome shotgun (WGS) entry which is preliminary data.</text>
</comment>
<name>A0ABW1V209_9BACL</name>
<dbReference type="EMBL" id="JBHSTE010000001">
    <property type="protein sequence ID" value="MFC6331780.1"/>
    <property type="molecule type" value="Genomic_DNA"/>
</dbReference>
<organism evidence="1 2">
    <name type="scientific">Paenibacillus septentrionalis</name>
    <dbReference type="NCBI Taxonomy" id="429342"/>
    <lineage>
        <taxon>Bacteria</taxon>
        <taxon>Bacillati</taxon>
        <taxon>Bacillota</taxon>
        <taxon>Bacilli</taxon>
        <taxon>Bacillales</taxon>
        <taxon>Paenibacillaceae</taxon>
        <taxon>Paenibacillus</taxon>
    </lineage>
</organism>
<evidence type="ECO:0000313" key="1">
    <source>
        <dbReference type="EMBL" id="MFC6331780.1"/>
    </source>
</evidence>
<keyword evidence="2" id="KW-1185">Reference proteome</keyword>
<proteinExistence type="predicted"/>
<reference evidence="2" key="1">
    <citation type="journal article" date="2019" name="Int. J. Syst. Evol. Microbiol.">
        <title>The Global Catalogue of Microorganisms (GCM) 10K type strain sequencing project: providing services to taxonomists for standard genome sequencing and annotation.</title>
        <authorList>
            <consortium name="The Broad Institute Genomics Platform"/>
            <consortium name="The Broad Institute Genome Sequencing Center for Infectious Disease"/>
            <person name="Wu L."/>
            <person name="Ma J."/>
        </authorList>
    </citation>
    <scope>NUCLEOTIDE SEQUENCE [LARGE SCALE GENOMIC DNA]</scope>
    <source>
        <strain evidence="2">PCU 280</strain>
    </source>
</reference>
<sequence>MIPFENTWPYEVILNDYYVEECPFCEAKQVLLPLKKKEVPDIQSGKKKLLIFPCCYSKLTIIDIDQDYFLADSKVRSFR</sequence>
<gene>
    <name evidence="1" type="ORF">ACFP56_04030</name>
</gene>
<dbReference type="Proteomes" id="UP001596233">
    <property type="component" value="Unassembled WGS sequence"/>
</dbReference>